<accession>A0A916XXE1</accession>
<dbReference type="RefSeq" id="WP_188361239.1">
    <property type="nucleotide sequence ID" value="NZ_BMFG01000002.1"/>
</dbReference>
<proteinExistence type="predicted"/>
<reference evidence="2" key="2">
    <citation type="submission" date="2020-09" db="EMBL/GenBank/DDBJ databases">
        <authorList>
            <person name="Sun Q."/>
            <person name="Zhou Y."/>
        </authorList>
    </citation>
    <scope>NUCLEOTIDE SEQUENCE</scope>
    <source>
        <strain evidence="2">CGMCC 1.12506</strain>
    </source>
</reference>
<dbReference type="AlphaFoldDB" id="A0A916XXE1"/>
<gene>
    <name evidence="2" type="ORF">GCM10011343_08040</name>
</gene>
<dbReference type="Proteomes" id="UP000625735">
    <property type="component" value="Unassembled WGS sequence"/>
</dbReference>
<dbReference type="EMBL" id="BMFG01000002">
    <property type="protein sequence ID" value="GGD19924.1"/>
    <property type="molecule type" value="Genomic_DNA"/>
</dbReference>
<dbReference type="Gene3D" id="2.40.160.60">
    <property type="entry name" value="Outer membrane protein transport protein (OMPP1/FadL/TodX)"/>
    <property type="match status" value="1"/>
</dbReference>
<feature type="chain" id="PRO_5036896351" evidence="1">
    <location>
        <begin position="20"/>
        <end position="418"/>
    </location>
</feature>
<evidence type="ECO:0000313" key="2">
    <source>
        <dbReference type="EMBL" id="GGD19924.1"/>
    </source>
</evidence>
<keyword evidence="3" id="KW-1185">Reference proteome</keyword>
<evidence type="ECO:0000256" key="1">
    <source>
        <dbReference type="SAM" id="SignalP"/>
    </source>
</evidence>
<reference evidence="2" key="1">
    <citation type="journal article" date="2014" name="Int. J. Syst. Evol. Microbiol.">
        <title>Complete genome sequence of Corynebacterium casei LMG S-19264T (=DSM 44701T), isolated from a smear-ripened cheese.</title>
        <authorList>
            <consortium name="US DOE Joint Genome Institute (JGI-PGF)"/>
            <person name="Walter F."/>
            <person name="Albersmeier A."/>
            <person name="Kalinowski J."/>
            <person name="Ruckert C."/>
        </authorList>
    </citation>
    <scope>NUCLEOTIDE SEQUENCE</scope>
    <source>
        <strain evidence="2">CGMCC 1.12506</strain>
    </source>
</reference>
<organism evidence="2 3">
    <name type="scientific">Flavobacterium orientale</name>
    <dbReference type="NCBI Taxonomy" id="1756020"/>
    <lineage>
        <taxon>Bacteria</taxon>
        <taxon>Pseudomonadati</taxon>
        <taxon>Bacteroidota</taxon>
        <taxon>Flavobacteriia</taxon>
        <taxon>Flavobacteriales</taxon>
        <taxon>Flavobacteriaceae</taxon>
        <taxon>Flavobacterium</taxon>
    </lineage>
</organism>
<sequence length="418" mass="45854">MIKNIIICLSLLVTFASVAQDNTASPYSFYGIGEFKIKGAVENRTMGGVGVFKDSLSINFLNPASYANLKATSFAVSGSHNFTTLQAQNESEQAQRTSFDYLAVGLPLGKSSAVFGLMPYTAVGYKIQNSFNDEEGFFRNKVSSGKGGVNRLFFGYGYSLTNDFSVGVDVNYHFGNVETTSLEYIAGVQLGTREINNSSIAGFGFNFGLMYNKKITEKNSIFASLTYSPDSKLTIDNTTKIATVNVIIPENPIEVESEDDITSSNKINNPGKVSLGFGYGNAQKFGIGTQLTFTQNSDFGNRFEDINNVSFENGTKIGLGGYFIPKVLSYSNYWNRVTYRAGMSYENTGMVINNEDIKDYGINFGLGLPVSGTLSNINIGFEYGSRGTNKANLIREKYFNILISLSLSDKWFVKSKYN</sequence>
<evidence type="ECO:0000313" key="3">
    <source>
        <dbReference type="Proteomes" id="UP000625735"/>
    </source>
</evidence>
<comment type="caution">
    <text evidence="2">The sequence shown here is derived from an EMBL/GenBank/DDBJ whole genome shotgun (WGS) entry which is preliminary data.</text>
</comment>
<protein>
    <submittedName>
        <fullName evidence="2">Membrane protein</fullName>
    </submittedName>
</protein>
<feature type="signal peptide" evidence="1">
    <location>
        <begin position="1"/>
        <end position="19"/>
    </location>
</feature>
<name>A0A916XXE1_9FLAO</name>
<keyword evidence="1" id="KW-0732">Signal</keyword>
<dbReference type="SUPFAM" id="SSF56935">
    <property type="entry name" value="Porins"/>
    <property type="match status" value="1"/>
</dbReference>